<comment type="caution">
    <text evidence="4">The sequence shown here is derived from an EMBL/GenBank/DDBJ whole genome shotgun (WGS) entry which is preliminary data.</text>
</comment>
<name>A0A9N8DS00_9STRA</name>
<feature type="chain" id="PRO_5040286101" evidence="3">
    <location>
        <begin position="21"/>
        <end position="207"/>
    </location>
</feature>
<dbReference type="EMBL" id="CAICTM010000245">
    <property type="protein sequence ID" value="CAB9505874.1"/>
    <property type="molecule type" value="Genomic_DNA"/>
</dbReference>
<dbReference type="Proteomes" id="UP001153069">
    <property type="component" value="Unassembled WGS sequence"/>
</dbReference>
<gene>
    <name evidence="4" type="ORF">SEMRO_246_G097820.1</name>
</gene>
<evidence type="ECO:0000313" key="4">
    <source>
        <dbReference type="EMBL" id="CAB9505874.1"/>
    </source>
</evidence>
<evidence type="ECO:0000256" key="2">
    <source>
        <dbReference type="SAM" id="MobiDB-lite"/>
    </source>
</evidence>
<feature type="region of interest" description="Disordered" evidence="2">
    <location>
        <begin position="84"/>
        <end position="106"/>
    </location>
</feature>
<proteinExistence type="predicted"/>
<evidence type="ECO:0000313" key="5">
    <source>
        <dbReference type="Proteomes" id="UP001153069"/>
    </source>
</evidence>
<feature type="compositionally biased region" description="Low complexity" evidence="2">
    <location>
        <begin position="89"/>
        <end position="106"/>
    </location>
</feature>
<accession>A0A9N8DS00</accession>
<keyword evidence="1" id="KW-0175">Coiled coil</keyword>
<feature type="coiled-coil region" evidence="1">
    <location>
        <begin position="162"/>
        <end position="205"/>
    </location>
</feature>
<protein>
    <submittedName>
        <fullName evidence="4">Uncharacterized protein</fullName>
    </submittedName>
</protein>
<evidence type="ECO:0000256" key="3">
    <source>
        <dbReference type="SAM" id="SignalP"/>
    </source>
</evidence>
<sequence length="207" mass="21710">MVRLVSFALLASVLMQSASAFVAPSVPKASSSLKMSQSVDDEKRFAASVLTAAYIFANAVSVAPAFAVPQDFAGSTHIVAAKSGGRMGGRSSVGTRSAAPSSSYSRPSTTVVHKTVIQSPTVVAPPVMASPVYMAPPVYAPPVYSPGLDAGAVGLSVGLSAINGISREMREQSQEREIAREREELAQSRMRQAELEGRLRALEATQR</sequence>
<keyword evidence="5" id="KW-1185">Reference proteome</keyword>
<dbReference type="AlphaFoldDB" id="A0A9N8DS00"/>
<keyword evidence="3" id="KW-0732">Signal</keyword>
<reference evidence="4" key="1">
    <citation type="submission" date="2020-06" db="EMBL/GenBank/DDBJ databases">
        <authorList>
            <consortium name="Plant Systems Biology data submission"/>
        </authorList>
    </citation>
    <scope>NUCLEOTIDE SEQUENCE</scope>
    <source>
        <strain evidence="4">D6</strain>
    </source>
</reference>
<evidence type="ECO:0000256" key="1">
    <source>
        <dbReference type="SAM" id="Coils"/>
    </source>
</evidence>
<feature type="signal peptide" evidence="3">
    <location>
        <begin position="1"/>
        <end position="20"/>
    </location>
</feature>
<organism evidence="4 5">
    <name type="scientific">Seminavis robusta</name>
    <dbReference type="NCBI Taxonomy" id="568900"/>
    <lineage>
        <taxon>Eukaryota</taxon>
        <taxon>Sar</taxon>
        <taxon>Stramenopiles</taxon>
        <taxon>Ochrophyta</taxon>
        <taxon>Bacillariophyta</taxon>
        <taxon>Bacillariophyceae</taxon>
        <taxon>Bacillariophycidae</taxon>
        <taxon>Naviculales</taxon>
        <taxon>Naviculaceae</taxon>
        <taxon>Seminavis</taxon>
    </lineage>
</organism>